<dbReference type="GeneID" id="110794567"/>
<keyword evidence="8" id="KW-0379">Hydroxylation</keyword>
<dbReference type="PANTHER" id="PTHR32093:SF121">
    <property type="entry name" value="LEUCINE-RICH REPEAT EXTENSIN-LIKE PROTEIN 6"/>
    <property type="match status" value="1"/>
</dbReference>
<dbReference type="KEGG" id="soe:110794567"/>
<comment type="subcellular location">
    <subcellularLocation>
        <location evidence="1">Secreted</location>
        <location evidence="1">Cell wall</location>
    </subcellularLocation>
</comment>
<evidence type="ECO:0000256" key="1">
    <source>
        <dbReference type="ARBA" id="ARBA00004191"/>
    </source>
</evidence>
<evidence type="ECO:0000256" key="7">
    <source>
        <dbReference type="ARBA" id="ARBA00023180"/>
    </source>
</evidence>
<name>A0A9R0ITD3_SPIOL</name>
<keyword evidence="9" id="KW-0961">Cell wall biogenesis/degradation</keyword>
<dbReference type="InterPro" id="IPR032675">
    <property type="entry name" value="LRR_dom_sf"/>
</dbReference>
<reference evidence="14" key="2">
    <citation type="submission" date="2025-08" db="UniProtKB">
        <authorList>
            <consortium name="RefSeq"/>
        </authorList>
    </citation>
    <scope>IDENTIFICATION</scope>
    <source>
        <tissue evidence="14">Leaf</tissue>
    </source>
</reference>
<keyword evidence="6" id="KW-0677">Repeat</keyword>
<keyword evidence="2" id="KW-0134">Cell wall</keyword>
<sequence>MIMKISLNLPLSLLLLSTFLLSFPSPSYQQHPHTFSNPRLKKAYIALQAWKKSITDDPNNFTRNWEGYNVCNYNGVFCAPSLDNSYVQTVAGIDLNHANIAGSLPKKLGLLTDLALFHINSNRFCGSFPYTLKNWCLLYELDVSNNYFNGGFPKVLLSLPSLKFIDIRYNYFNGPIPSKLFDLKLDAIFINNNNFTSKFPQNIGNSPVSVVVLANNNFQGCLPNSISKMSKTLNEFILEGAGLKGCLPSGIGKLTQLTVLDVSYNELSGPLPDSIGKMKNLEQLNVAFNSFSGEIPASICRLPKLENFTYSYNFFSHAPYECLKLKSKDDIFNCIPNRPSQRSHSACTSFNAYPISCESFGCYY</sequence>
<evidence type="ECO:0000256" key="6">
    <source>
        <dbReference type="ARBA" id="ARBA00022737"/>
    </source>
</evidence>
<dbReference type="FunFam" id="3.80.10.10:FF:000224">
    <property type="entry name" value="Leucine-rich repeat extensin-like protein 1"/>
    <property type="match status" value="1"/>
</dbReference>
<dbReference type="RefSeq" id="XP_021855237.1">
    <property type="nucleotide sequence ID" value="XM_021999545.2"/>
</dbReference>
<accession>A0A9R0ITD3</accession>
<dbReference type="InterPro" id="IPR013210">
    <property type="entry name" value="LRR_N_plant-typ"/>
</dbReference>
<evidence type="ECO:0000256" key="2">
    <source>
        <dbReference type="ARBA" id="ARBA00022512"/>
    </source>
</evidence>
<dbReference type="InterPro" id="IPR051582">
    <property type="entry name" value="LRR_extensin-like_regulator"/>
</dbReference>
<dbReference type="InterPro" id="IPR001611">
    <property type="entry name" value="Leu-rich_rpt"/>
</dbReference>
<evidence type="ECO:0000256" key="11">
    <source>
        <dbReference type="SAM" id="SignalP"/>
    </source>
</evidence>
<dbReference type="AlphaFoldDB" id="A0A9R0ITD3"/>
<keyword evidence="13" id="KW-1185">Reference proteome</keyword>
<keyword evidence="4" id="KW-0433">Leucine-rich repeat</keyword>
<feature type="domain" description="Leucine-rich repeat-containing N-terminal plant-type" evidence="12">
    <location>
        <begin position="46"/>
        <end position="78"/>
    </location>
</feature>
<dbReference type="OrthoDB" id="676979at2759"/>
<reference evidence="13" key="1">
    <citation type="journal article" date="2021" name="Nat. Commun.">
        <title>Genomic analyses provide insights into spinach domestication and the genetic basis of agronomic traits.</title>
        <authorList>
            <person name="Cai X."/>
            <person name="Sun X."/>
            <person name="Xu C."/>
            <person name="Sun H."/>
            <person name="Wang X."/>
            <person name="Ge C."/>
            <person name="Zhang Z."/>
            <person name="Wang Q."/>
            <person name="Fei Z."/>
            <person name="Jiao C."/>
            <person name="Wang Q."/>
        </authorList>
    </citation>
    <scope>NUCLEOTIDE SEQUENCE [LARGE SCALE GENOMIC DNA]</scope>
    <source>
        <strain evidence="13">cv. Varoflay</strain>
    </source>
</reference>
<organism evidence="13 14">
    <name type="scientific">Spinacia oleracea</name>
    <name type="common">Spinach</name>
    <dbReference type="NCBI Taxonomy" id="3562"/>
    <lineage>
        <taxon>Eukaryota</taxon>
        <taxon>Viridiplantae</taxon>
        <taxon>Streptophyta</taxon>
        <taxon>Embryophyta</taxon>
        <taxon>Tracheophyta</taxon>
        <taxon>Spermatophyta</taxon>
        <taxon>Magnoliopsida</taxon>
        <taxon>eudicotyledons</taxon>
        <taxon>Gunneridae</taxon>
        <taxon>Pentapetalae</taxon>
        <taxon>Caryophyllales</taxon>
        <taxon>Chenopodiaceae</taxon>
        <taxon>Chenopodioideae</taxon>
        <taxon>Anserineae</taxon>
        <taxon>Spinacia</taxon>
    </lineage>
</organism>
<dbReference type="Pfam" id="PF08263">
    <property type="entry name" value="LRRNT_2"/>
    <property type="match status" value="1"/>
</dbReference>
<keyword evidence="5 11" id="KW-0732">Signal</keyword>
<evidence type="ECO:0000256" key="10">
    <source>
        <dbReference type="ARBA" id="ARBA00041871"/>
    </source>
</evidence>
<gene>
    <name evidence="14" type="primary">LOC110794567</name>
</gene>
<feature type="signal peptide" evidence="11">
    <location>
        <begin position="1"/>
        <end position="29"/>
    </location>
</feature>
<dbReference type="Gene3D" id="3.80.10.10">
    <property type="entry name" value="Ribonuclease Inhibitor"/>
    <property type="match status" value="2"/>
</dbReference>
<evidence type="ECO:0000256" key="4">
    <source>
        <dbReference type="ARBA" id="ARBA00022614"/>
    </source>
</evidence>
<feature type="chain" id="PRO_5040262512" description="Cell wall hydroxyproline-rich glycoprotein" evidence="11">
    <location>
        <begin position="30"/>
        <end position="364"/>
    </location>
</feature>
<evidence type="ECO:0000313" key="13">
    <source>
        <dbReference type="Proteomes" id="UP000813463"/>
    </source>
</evidence>
<evidence type="ECO:0000256" key="3">
    <source>
        <dbReference type="ARBA" id="ARBA00022525"/>
    </source>
</evidence>
<dbReference type="SUPFAM" id="SSF52058">
    <property type="entry name" value="L domain-like"/>
    <property type="match status" value="1"/>
</dbReference>
<dbReference type="Pfam" id="PF00560">
    <property type="entry name" value="LRR_1"/>
    <property type="match status" value="2"/>
</dbReference>
<keyword evidence="3" id="KW-0964">Secreted</keyword>
<evidence type="ECO:0000259" key="12">
    <source>
        <dbReference type="Pfam" id="PF08263"/>
    </source>
</evidence>
<keyword evidence="7" id="KW-0325">Glycoprotein</keyword>
<dbReference type="PANTHER" id="PTHR32093">
    <property type="entry name" value="LEUCINE-RICH REPEAT EXTENSIN-LIKE PROTEIN 3-RELATED"/>
    <property type="match status" value="1"/>
</dbReference>
<protein>
    <recommendedName>
        <fullName evidence="10">Cell wall hydroxyproline-rich glycoprotein</fullName>
    </recommendedName>
</protein>
<dbReference type="GO" id="GO:0071555">
    <property type="term" value="P:cell wall organization"/>
    <property type="evidence" value="ECO:0007669"/>
    <property type="project" value="UniProtKB-KW"/>
</dbReference>
<evidence type="ECO:0000256" key="9">
    <source>
        <dbReference type="ARBA" id="ARBA00023316"/>
    </source>
</evidence>
<evidence type="ECO:0000256" key="5">
    <source>
        <dbReference type="ARBA" id="ARBA00022729"/>
    </source>
</evidence>
<dbReference type="FunFam" id="3.80.10.10:FF:000383">
    <property type="entry name" value="Leucine-rich repeat receptor protein kinase EMS1"/>
    <property type="match status" value="1"/>
</dbReference>
<proteinExistence type="predicted"/>
<evidence type="ECO:0000256" key="8">
    <source>
        <dbReference type="ARBA" id="ARBA00023278"/>
    </source>
</evidence>
<dbReference type="Proteomes" id="UP000813463">
    <property type="component" value="Chromosome 1"/>
</dbReference>
<evidence type="ECO:0000313" key="14">
    <source>
        <dbReference type="RefSeq" id="XP_021855237.1"/>
    </source>
</evidence>